<feature type="compositionally biased region" description="Low complexity" evidence="1">
    <location>
        <begin position="483"/>
        <end position="504"/>
    </location>
</feature>
<dbReference type="RefSeq" id="WP_377459122.1">
    <property type="nucleotide sequence ID" value="NZ_JBHLUB010000029.1"/>
</dbReference>
<evidence type="ECO:0000256" key="3">
    <source>
        <dbReference type="SAM" id="SignalP"/>
    </source>
</evidence>
<feature type="region of interest" description="Disordered" evidence="1">
    <location>
        <begin position="231"/>
        <end position="282"/>
    </location>
</feature>
<evidence type="ECO:0000256" key="2">
    <source>
        <dbReference type="SAM" id="Phobius"/>
    </source>
</evidence>
<sequence length="748" mass="76083">MTLALQGTTRSRAKKLALSMALTAGLLAPISLPFATADTQLPPSATQECRDAVISESTMDWGFRESFMKYLTGRIANGKVETTSPVTETNHVFSFTGGSGEYSFATHDVSISYPGSFSFWGHGGTLDSTFSNVRIVIEGGKKAFFVADVKYQGDLNMATYESTTYNEKDVKFATIDTSAMTVDRATSTLSFTNAATNLTADGVRTMAEFYPENEPLAPITLTAKVGALGSACPPAPVETEAPAEPEPTQPATPKPSTPNPSTQSPKPTKPATSKPDSAKSAEAGVSAGTFDWGVKKSFMSYINGPIAKGKVTVNGGKNNAGTLSFAKANGVFDPTTKKGHVTFPGSVNFTGHNGALNTTFTNFSVHFDGSKTAVLRADVNAKELSGGTYSGKQVALATVDAASLKVSKSSLSLKNAAAKLTKDGAEAFGGFYEAENALDPVSITASYSQSTKPVAADKTKAPTSTGSPAKTGSSRTGNAKTPAGVAATAGGTGATNSGSTATTATGGGSATATDMVEVCADHELVNGTASWGVKSSFAAYLRGAIANGDWDLTGVTHSNGAFNFSNGTGTFDKTAGTGVLSLPGTLHFKGHSGALDMKMTNLKIKINGANSATMIWDVSSKGYEGQGGVDATGVEFASISGPISVTDDKISVSGAEVKLTKTGADAFAGFYQAGQVMDPISFSASIGEGGSCSMVPADSAAAASAGKGGLAKTGASATPLAATGFGALLLGVAAFFAARRNKTEAGGQ</sequence>
<keyword evidence="6" id="KW-1185">Reference proteome</keyword>
<feature type="signal peptide" evidence="3">
    <location>
        <begin position="1"/>
        <end position="37"/>
    </location>
</feature>
<feature type="chain" id="PRO_5046948724" evidence="3">
    <location>
        <begin position="38"/>
        <end position="748"/>
    </location>
</feature>
<feature type="transmembrane region" description="Helical" evidence="2">
    <location>
        <begin position="720"/>
        <end position="738"/>
    </location>
</feature>
<dbReference type="InterPro" id="IPR007331">
    <property type="entry name" value="Htaa"/>
</dbReference>
<evidence type="ECO:0000256" key="1">
    <source>
        <dbReference type="SAM" id="MobiDB-lite"/>
    </source>
</evidence>
<comment type="caution">
    <text evidence="5">The sequence shown here is derived from an EMBL/GenBank/DDBJ whole genome shotgun (WGS) entry which is preliminary data.</text>
</comment>
<feature type="compositionally biased region" description="Pro residues" evidence="1">
    <location>
        <begin position="244"/>
        <end position="258"/>
    </location>
</feature>
<protein>
    <submittedName>
        <fullName evidence="5">HtaA domain-containing protein</fullName>
    </submittedName>
</protein>
<feature type="compositionally biased region" description="Polar residues" evidence="1">
    <location>
        <begin position="461"/>
        <end position="479"/>
    </location>
</feature>
<reference evidence="5 6" key="1">
    <citation type="submission" date="2024-09" db="EMBL/GenBank/DDBJ databases">
        <authorList>
            <person name="Sun Q."/>
            <person name="Mori K."/>
        </authorList>
    </citation>
    <scope>NUCLEOTIDE SEQUENCE [LARGE SCALE GENOMIC DNA]</scope>
    <source>
        <strain evidence="5 6">NCAIM B.02604</strain>
    </source>
</reference>
<keyword evidence="2" id="KW-0472">Membrane</keyword>
<feature type="compositionally biased region" description="Low complexity" evidence="1">
    <location>
        <begin position="259"/>
        <end position="275"/>
    </location>
</feature>
<dbReference type="NCBIfam" id="TIGR01167">
    <property type="entry name" value="LPXTG_anchor"/>
    <property type="match status" value="1"/>
</dbReference>
<dbReference type="EMBL" id="JBHLUB010000029">
    <property type="protein sequence ID" value="MFC0582163.1"/>
    <property type="molecule type" value="Genomic_DNA"/>
</dbReference>
<evidence type="ECO:0000313" key="5">
    <source>
        <dbReference type="EMBL" id="MFC0582163.1"/>
    </source>
</evidence>
<feature type="domain" description="Htaa" evidence="4">
    <location>
        <begin position="288"/>
        <end position="444"/>
    </location>
</feature>
<feature type="domain" description="Htaa" evidence="4">
    <location>
        <begin position="527"/>
        <end position="683"/>
    </location>
</feature>
<organism evidence="5 6">
    <name type="scientific">Micrococcoides hystricis</name>
    <dbReference type="NCBI Taxonomy" id="1572761"/>
    <lineage>
        <taxon>Bacteria</taxon>
        <taxon>Bacillati</taxon>
        <taxon>Actinomycetota</taxon>
        <taxon>Actinomycetes</taxon>
        <taxon>Micrococcales</taxon>
        <taxon>Micrococcaceae</taxon>
        <taxon>Micrococcoides</taxon>
    </lineage>
</organism>
<keyword evidence="2" id="KW-0812">Transmembrane</keyword>
<feature type="domain" description="Htaa" evidence="4">
    <location>
        <begin position="57"/>
        <end position="222"/>
    </location>
</feature>
<dbReference type="Pfam" id="PF04213">
    <property type="entry name" value="HtaA"/>
    <property type="match status" value="3"/>
</dbReference>
<gene>
    <name evidence="5" type="ORF">ACFFFR_07175</name>
</gene>
<feature type="region of interest" description="Disordered" evidence="1">
    <location>
        <begin position="452"/>
        <end position="507"/>
    </location>
</feature>
<evidence type="ECO:0000259" key="4">
    <source>
        <dbReference type="Pfam" id="PF04213"/>
    </source>
</evidence>
<keyword evidence="2" id="KW-1133">Transmembrane helix</keyword>
<accession>A0ABV6PAM1</accession>
<keyword evidence="3" id="KW-0732">Signal</keyword>
<name>A0ABV6PAM1_9MICC</name>
<proteinExistence type="predicted"/>
<evidence type="ECO:0000313" key="6">
    <source>
        <dbReference type="Proteomes" id="UP001589862"/>
    </source>
</evidence>
<dbReference type="Proteomes" id="UP001589862">
    <property type="component" value="Unassembled WGS sequence"/>
</dbReference>